<dbReference type="InterPro" id="IPR012312">
    <property type="entry name" value="Hemerythrin-like"/>
</dbReference>
<evidence type="ECO:0000259" key="1">
    <source>
        <dbReference type="Pfam" id="PF01814"/>
    </source>
</evidence>
<dbReference type="KEGG" id="fra:Francci3_2142"/>
<dbReference type="AlphaFoldDB" id="Q2JB28"/>
<accession>A0A1X1PTM8</accession>
<dbReference type="HOGENOM" id="CLU_079417_2_0_11"/>
<evidence type="ECO:0000313" key="3">
    <source>
        <dbReference type="Proteomes" id="UP000001937"/>
    </source>
</evidence>
<reference evidence="2 3" key="1">
    <citation type="journal article" date="2007" name="Genome Res.">
        <title>Genome characteristics of facultatively symbiotic Frankia sp. strains reflect host range and host plant biogeography.</title>
        <authorList>
            <person name="Normand P."/>
            <person name="Lapierre P."/>
            <person name="Tisa L.S."/>
            <person name="Gogarten J.P."/>
            <person name="Alloisio N."/>
            <person name="Bagnarol E."/>
            <person name="Bassi C.A."/>
            <person name="Berry A.M."/>
            <person name="Bickhart D.M."/>
            <person name="Choisne N."/>
            <person name="Couloux A."/>
            <person name="Cournoyer B."/>
            <person name="Cruveiller S."/>
            <person name="Daubin V."/>
            <person name="Demange N."/>
            <person name="Francino M.P."/>
            <person name="Goltsman E."/>
            <person name="Huang Y."/>
            <person name="Kopp O.R."/>
            <person name="Labarre L."/>
            <person name="Lapidus A."/>
            <person name="Lavire C."/>
            <person name="Marechal J."/>
            <person name="Martinez M."/>
            <person name="Mastronunzio J.E."/>
            <person name="Mullin B.C."/>
            <person name="Niemann J."/>
            <person name="Pujic P."/>
            <person name="Rawnsley T."/>
            <person name="Rouy Z."/>
            <person name="Schenowitz C."/>
            <person name="Sellstedt A."/>
            <person name="Tavares F."/>
            <person name="Tomkins J.P."/>
            <person name="Vallenet D."/>
            <person name="Valverde C."/>
            <person name="Wall L.G."/>
            <person name="Wang Y."/>
            <person name="Medigue C."/>
            <person name="Benson D.R."/>
        </authorList>
    </citation>
    <scope>NUCLEOTIDE SEQUENCE [LARGE SCALE GENOMIC DNA]</scope>
    <source>
        <strain evidence="3">DSM 45818 / CECT 9043 / CcI3</strain>
    </source>
</reference>
<gene>
    <name evidence="2" type="ordered locus">Francci3_2142</name>
</gene>
<protein>
    <submittedName>
        <fullName evidence="2">Hemerythrin HHE cation binding region</fullName>
    </submittedName>
</protein>
<dbReference type="PANTHER" id="PTHR35585:SF1">
    <property type="entry name" value="HHE DOMAIN PROTEIN (AFU_ORTHOLOGUE AFUA_4G00730)"/>
    <property type="match status" value="1"/>
</dbReference>
<name>Q2JB28_FRACC</name>
<dbReference type="PANTHER" id="PTHR35585">
    <property type="entry name" value="HHE DOMAIN PROTEIN (AFU_ORTHOLOGUE AFUA_4G00730)"/>
    <property type="match status" value="1"/>
</dbReference>
<evidence type="ECO:0000313" key="2">
    <source>
        <dbReference type="EMBL" id="ABD11514.1"/>
    </source>
</evidence>
<organism evidence="2 3">
    <name type="scientific">Frankia casuarinae (strain DSM 45818 / CECT 9043 / HFP020203 / CcI3)</name>
    <dbReference type="NCBI Taxonomy" id="106370"/>
    <lineage>
        <taxon>Bacteria</taxon>
        <taxon>Bacillati</taxon>
        <taxon>Actinomycetota</taxon>
        <taxon>Actinomycetes</taxon>
        <taxon>Frankiales</taxon>
        <taxon>Frankiaceae</taxon>
        <taxon>Frankia</taxon>
    </lineage>
</organism>
<dbReference type="Gene3D" id="1.20.120.520">
    <property type="entry name" value="nmb1532 protein domain like"/>
    <property type="match status" value="1"/>
</dbReference>
<dbReference type="RefSeq" id="WP_011436561.1">
    <property type="nucleotide sequence ID" value="NC_007777.1"/>
</dbReference>
<feature type="domain" description="Hemerythrin-like" evidence="1">
    <location>
        <begin position="22"/>
        <end position="134"/>
    </location>
</feature>
<sequence length="197" mass="21978">MTVSKATRERTRASQLPEDDVVGILLAQHAEIRELFGKVRTSTGRRRQETFDELRALLAAHETGEEVVLRPISRQVVGPEVTDARNHEEKAASRDLADLDRMEASSVEFGAKLAAFEHTVLEHAEREEREEFEALRQVRPESELVRLGRRLRAIQAIAPTHPHPSVAGSPTAQRVFGPVVSLVDRLRDARRQTAAAG</sequence>
<proteinExistence type="predicted"/>
<dbReference type="EMBL" id="CP000249">
    <property type="protein sequence ID" value="ABD11514.1"/>
    <property type="molecule type" value="Genomic_DNA"/>
</dbReference>
<keyword evidence="3" id="KW-1185">Reference proteome</keyword>
<dbReference type="eggNOG" id="COG5592">
    <property type="taxonomic scope" value="Bacteria"/>
</dbReference>
<dbReference type="OrthoDB" id="3212362at2"/>
<dbReference type="Proteomes" id="UP000001937">
    <property type="component" value="Chromosome"/>
</dbReference>
<dbReference type="STRING" id="106370.Francci3_2142"/>
<accession>Q2JB28</accession>
<dbReference type="Pfam" id="PF01814">
    <property type="entry name" value="Hemerythrin"/>
    <property type="match status" value="1"/>
</dbReference>